<dbReference type="EMBL" id="JADQTO010000003">
    <property type="protein sequence ID" value="MBG0561297.1"/>
    <property type="molecule type" value="Genomic_DNA"/>
</dbReference>
<keyword evidence="1" id="KW-0812">Transmembrane</keyword>
<gene>
    <name evidence="2" type="ORF">I4J89_07460</name>
</gene>
<protein>
    <submittedName>
        <fullName evidence="2">Uncharacterized protein</fullName>
    </submittedName>
</protein>
<keyword evidence="1" id="KW-0472">Membrane</keyword>
<accession>A0A931FVZ6</accession>
<dbReference type="AlphaFoldDB" id="A0A931FVZ6"/>
<feature type="transmembrane region" description="Helical" evidence="1">
    <location>
        <begin position="88"/>
        <end position="105"/>
    </location>
</feature>
<dbReference type="RefSeq" id="WP_196413094.1">
    <property type="nucleotide sequence ID" value="NZ_JADQTO010000003.1"/>
</dbReference>
<feature type="transmembrane region" description="Helical" evidence="1">
    <location>
        <begin position="6"/>
        <end position="24"/>
    </location>
</feature>
<evidence type="ECO:0000313" key="3">
    <source>
        <dbReference type="Proteomes" id="UP000598146"/>
    </source>
</evidence>
<keyword evidence="1" id="KW-1133">Transmembrane helix</keyword>
<proteinExistence type="predicted"/>
<evidence type="ECO:0000256" key="1">
    <source>
        <dbReference type="SAM" id="Phobius"/>
    </source>
</evidence>
<feature type="transmembrane region" description="Helical" evidence="1">
    <location>
        <begin position="178"/>
        <end position="198"/>
    </location>
</feature>
<feature type="transmembrane region" description="Helical" evidence="1">
    <location>
        <begin position="112"/>
        <end position="129"/>
    </location>
</feature>
<keyword evidence="3" id="KW-1185">Reference proteome</keyword>
<evidence type="ECO:0000313" key="2">
    <source>
        <dbReference type="EMBL" id="MBG0561297.1"/>
    </source>
</evidence>
<feature type="transmembrane region" description="Helical" evidence="1">
    <location>
        <begin position="149"/>
        <end position="166"/>
    </location>
</feature>
<feature type="transmembrane region" description="Helical" evidence="1">
    <location>
        <begin position="53"/>
        <end position="72"/>
    </location>
</feature>
<sequence>MDLLLNVLMFVAVAMLGYLAGRRYPDLGGRVIRWAGRRRATVTRPPGPWRRRARLLFVVGALAATAPVWPIVQPGDPVANEMLEPAEAAVIVSVVLVFPAAWALLGRSRPYAWRVAVVLGACVTGWSLWTAEFGSYGTPPTVDDGLRWYLVATAVIVASAAVVESWRRPRELLTRRGAAGALVWTAGVAAAFAIPIVGDQQVPPRDPVLPLPPAMTVVQEEARCAMPENHGFGPRSCFRRFTVAATDGANVRELARRLGEHLQRTKQWPATWYDPSTVQFRCRRNGWLNPYELCLELRHDELTSTVKVQIAYYNGREHVVY</sequence>
<reference evidence="2" key="1">
    <citation type="submission" date="2020-11" db="EMBL/GenBank/DDBJ databases">
        <title>Isolation and identification of active actinomycetes.</title>
        <authorList>
            <person name="Sun X."/>
        </authorList>
    </citation>
    <scope>NUCLEOTIDE SEQUENCE</scope>
    <source>
        <strain evidence="2">NEAU-A11</strain>
    </source>
</reference>
<name>A0A931FVZ6_9ACTN</name>
<dbReference type="Proteomes" id="UP000598146">
    <property type="component" value="Unassembled WGS sequence"/>
</dbReference>
<organism evidence="2 3">
    <name type="scientific">Actinoplanes aureus</name>
    <dbReference type="NCBI Taxonomy" id="2792083"/>
    <lineage>
        <taxon>Bacteria</taxon>
        <taxon>Bacillati</taxon>
        <taxon>Actinomycetota</taxon>
        <taxon>Actinomycetes</taxon>
        <taxon>Micromonosporales</taxon>
        <taxon>Micromonosporaceae</taxon>
        <taxon>Actinoplanes</taxon>
    </lineage>
</organism>
<comment type="caution">
    <text evidence="2">The sequence shown here is derived from an EMBL/GenBank/DDBJ whole genome shotgun (WGS) entry which is preliminary data.</text>
</comment>